<comment type="caution">
    <text evidence="2">The sequence shown here is derived from an EMBL/GenBank/DDBJ whole genome shotgun (WGS) entry which is preliminary data.</text>
</comment>
<accession>A0A8H6HDF5</accession>
<dbReference type="EMBL" id="JACGCI010000135">
    <property type="protein sequence ID" value="KAF6743828.1"/>
    <property type="molecule type" value="Genomic_DNA"/>
</dbReference>
<gene>
    <name evidence="2" type="ORF">DFP72DRAFT_858368</name>
</gene>
<keyword evidence="3" id="KW-1185">Reference proteome</keyword>
<name>A0A8H6HDF5_9AGAR</name>
<dbReference type="AlphaFoldDB" id="A0A8H6HDF5"/>
<evidence type="ECO:0000313" key="2">
    <source>
        <dbReference type="EMBL" id="KAF6743828.1"/>
    </source>
</evidence>
<organism evidence="2 3">
    <name type="scientific">Ephemerocybe angulata</name>
    <dbReference type="NCBI Taxonomy" id="980116"/>
    <lineage>
        <taxon>Eukaryota</taxon>
        <taxon>Fungi</taxon>
        <taxon>Dikarya</taxon>
        <taxon>Basidiomycota</taxon>
        <taxon>Agaricomycotina</taxon>
        <taxon>Agaricomycetes</taxon>
        <taxon>Agaricomycetidae</taxon>
        <taxon>Agaricales</taxon>
        <taxon>Agaricineae</taxon>
        <taxon>Psathyrellaceae</taxon>
        <taxon>Ephemerocybe</taxon>
    </lineage>
</organism>
<reference evidence="2 3" key="1">
    <citation type="submission" date="2020-07" db="EMBL/GenBank/DDBJ databases">
        <title>Comparative genomics of pyrophilous fungi reveals a link between fire events and developmental genes.</title>
        <authorList>
            <consortium name="DOE Joint Genome Institute"/>
            <person name="Steindorff A.S."/>
            <person name="Carver A."/>
            <person name="Calhoun S."/>
            <person name="Stillman K."/>
            <person name="Liu H."/>
            <person name="Lipzen A."/>
            <person name="Pangilinan J."/>
            <person name="Labutti K."/>
            <person name="Bruns T.D."/>
            <person name="Grigoriev I.V."/>
        </authorList>
    </citation>
    <scope>NUCLEOTIDE SEQUENCE [LARGE SCALE GENOMIC DNA]</scope>
    <source>
        <strain evidence="2 3">CBS 144469</strain>
    </source>
</reference>
<proteinExistence type="predicted"/>
<sequence>MAEEARIWRLVSLAGREKNSRKPCLKLHLEKALGEEIVGEKGGATGQASSEDEDEGLEESRTARREGEGLASWLEPGASAGKARRSLAPISVITSGHRMLMATTAGLVAWISATMSSSTSDDVNGFHSRSSVPGLLARSFVTIWLTLPLGCGEGTDGTRQFRARPLLRIGKNVSLSPLFPSSNSLSYRGNIYETTAAANANDHDIWLGIVISGLGNPDIAMVGVRIAIYIENLLCFIPAFWALVDGKVAHGELEAATRQRRTSFSLSQPSSHLLFEPRMQARPTITRPFPGCLGGQEEKRNRAIFRDNMF</sequence>
<protein>
    <submittedName>
        <fullName evidence="2">Uncharacterized protein</fullName>
    </submittedName>
</protein>
<evidence type="ECO:0000256" key="1">
    <source>
        <dbReference type="SAM" id="MobiDB-lite"/>
    </source>
</evidence>
<feature type="region of interest" description="Disordered" evidence="1">
    <location>
        <begin position="36"/>
        <end position="75"/>
    </location>
</feature>
<dbReference type="OrthoDB" id="3351993at2759"/>
<evidence type="ECO:0000313" key="3">
    <source>
        <dbReference type="Proteomes" id="UP000521943"/>
    </source>
</evidence>
<feature type="compositionally biased region" description="Basic and acidic residues" evidence="1">
    <location>
        <begin position="58"/>
        <end position="68"/>
    </location>
</feature>
<dbReference type="Proteomes" id="UP000521943">
    <property type="component" value="Unassembled WGS sequence"/>
</dbReference>